<dbReference type="AlphaFoldDB" id="A0A315W4Z1"/>
<feature type="non-terminal residue" evidence="4">
    <location>
        <position position="1"/>
    </location>
</feature>
<dbReference type="PRINTS" id="PR00475">
    <property type="entry name" value="HEXOKINASE"/>
</dbReference>
<dbReference type="GO" id="GO:0008865">
    <property type="term" value="F:fructokinase activity"/>
    <property type="evidence" value="ECO:0007669"/>
    <property type="project" value="TreeGrafter"/>
</dbReference>
<sequence>WGRGGVTAGDGGKWIQAVQVRRDQQEVVVDKRDRAAQCCWASSSLWRQPTAVMRAAPFPLPSSDSRNVLFGVVLVLHLDLVERAVHTHGDVQVVQSSVLTDLVHHGGHSGSADLSGAAGHRSTHLLNDNTVVTGAVESQLLQNRSDLQQCQTIAVEERRESEERGRGSEVKQQRWSHRIRLSCSQRQSPTSHVGSSYAQVIIVPTVSFTMATTSSSNSYSTSMMDERLKYSKICSCNTEEQLTFAQPELCQSLLNLARLVGQTVGHCCHHGSTFATPTFRQQEADIRVWNQTTNGLVQAPGDYQADIMAVVNDTVGTMMTCGFDDQRCEVGIIIGTGTNACYMEELRHIDLVEGDEGRMCINTEWGAFGDDGSLEDIRTEFDREIDRGSLNPGKQLFEKMASGMYMGELVRLILVKMAKEGLLFEGRITPELLTKGKIETKHVSAIEKEEVEVIDLFIDYLSHIKLPQDGMDLTKVGSIFTVAVGFVSRPSPYSMSLRKRPMMSFSVSSEKRMDRCRSSLDAMATSAVKPPVGGDVLQTPSLTTAQLKDIDVKHQ</sequence>
<dbReference type="GO" id="GO:0005536">
    <property type="term" value="F:D-glucose binding"/>
    <property type="evidence" value="ECO:0007669"/>
    <property type="project" value="InterPro"/>
</dbReference>
<dbReference type="EMBL" id="NHOQ01000347">
    <property type="protein sequence ID" value="PWA30689.1"/>
    <property type="molecule type" value="Genomic_DNA"/>
</dbReference>
<feature type="non-terminal residue" evidence="4">
    <location>
        <position position="555"/>
    </location>
</feature>
<dbReference type="GO" id="GO:0006006">
    <property type="term" value="P:glucose metabolic process"/>
    <property type="evidence" value="ECO:0007669"/>
    <property type="project" value="TreeGrafter"/>
</dbReference>
<accession>A0A315W4Z1</accession>
<keyword evidence="2" id="KW-0808">Transferase</keyword>
<proteinExistence type="inferred from homology"/>
<evidence type="ECO:0000259" key="3">
    <source>
        <dbReference type="Pfam" id="PF03727"/>
    </source>
</evidence>
<organism evidence="4 5">
    <name type="scientific">Gambusia affinis</name>
    <name type="common">Western mosquitofish</name>
    <name type="synonym">Heterandria affinis</name>
    <dbReference type="NCBI Taxonomy" id="33528"/>
    <lineage>
        <taxon>Eukaryota</taxon>
        <taxon>Metazoa</taxon>
        <taxon>Chordata</taxon>
        <taxon>Craniata</taxon>
        <taxon>Vertebrata</taxon>
        <taxon>Euteleostomi</taxon>
        <taxon>Actinopterygii</taxon>
        <taxon>Neopterygii</taxon>
        <taxon>Teleostei</taxon>
        <taxon>Neoteleostei</taxon>
        <taxon>Acanthomorphata</taxon>
        <taxon>Ovalentaria</taxon>
        <taxon>Atherinomorphae</taxon>
        <taxon>Cyprinodontiformes</taxon>
        <taxon>Poeciliidae</taxon>
        <taxon>Poeciliinae</taxon>
        <taxon>Gambusia</taxon>
    </lineage>
</organism>
<dbReference type="SUPFAM" id="SSF53067">
    <property type="entry name" value="Actin-like ATPase domain"/>
    <property type="match status" value="1"/>
</dbReference>
<comment type="caution">
    <text evidence="4">The sequence shown here is derived from an EMBL/GenBank/DDBJ whole genome shotgun (WGS) entry which is preliminary data.</text>
</comment>
<dbReference type="GO" id="GO:0005524">
    <property type="term" value="F:ATP binding"/>
    <property type="evidence" value="ECO:0007669"/>
    <property type="project" value="UniProtKB-UniRule"/>
</dbReference>
<dbReference type="InterPro" id="IPR001312">
    <property type="entry name" value="Hexokinase"/>
</dbReference>
<comment type="pathway">
    <text evidence="1">Carbohydrate degradation; glycolysis; D-glyceraldehyde 3-phosphate and glycerone phosphate from D-glucose: step 1/4.</text>
</comment>
<keyword evidence="2" id="KW-0067">ATP-binding</keyword>
<dbReference type="InterPro" id="IPR022673">
    <property type="entry name" value="Hexokinase_C"/>
</dbReference>
<dbReference type="PANTHER" id="PTHR19443:SF4">
    <property type="entry name" value="HEXOKINASE-2"/>
    <property type="match status" value="1"/>
</dbReference>
<evidence type="ECO:0000313" key="5">
    <source>
        <dbReference type="Proteomes" id="UP000250572"/>
    </source>
</evidence>
<dbReference type="EC" id="2.7.1.-" evidence="2"/>
<dbReference type="GO" id="GO:0005739">
    <property type="term" value="C:mitochondrion"/>
    <property type="evidence" value="ECO:0007669"/>
    <property type="project" value="TreeGrafter"/>
</dbReference>
<reference evidence="4 5" key="1">
    <citation type="journal article" date="2018" name="G3 (Bethesda)">
        <title>A High-Quality Reference Genome for the Invasive Mosquitofish Gambusia affinis Using a Chicago Library.</title>
        <authorList>
            <person name="Hoffberg S.L."/>
            <person name="Troendle N.J."/>
            <person name="Glenn T.C."/>
            <person name="Mahmud O."/>
            <person name="Louha S."/>
            <person name="Chalopin D."/>
            <person name="Bennetzen J.L."/>
            <person name="Mauricio R."/>
        </authorList>
    </citation>
    <scope>NUCLEOTIDE SEQUENCE [LARGE SCALE GENOMIC DNA]</scope>
    <source>
        <strain evidence="4">NE01/NJP1002.9</strain>
        <tissue evidence="4">Muscle</tissue>
    </source>
</reference>
<gene>
    <name evidence="4" type="ORF">CCH79_00009278</name>
</gene>
<dbReference type="Pfam" id="PF03727">
    <property type="entry name" value="Hexokinase_2"/>
    <property type="match status" value="1"/>
</dbReference>
<dbReference type="GO" id="GO:0001678">
    <property type="term" value="P:intracellular glucose homeostasis"/>
    <property type="evidence" value="ECO:0007669"/>
    <property type="project" value="InterPro"/>
</dbReference>
<feature type="domain" description="Hexokinase C-terminal" evidence="3">
    <location>
        <begin position="330"/>
        <end position="454"/>
    </location>
</feature>
<comment type="similarity">
    <text evidence="2">Belongs to the hexokinase family.</text>
</comment>
<dbReference type="Gene3D" id="3.40.367.20">
    <property type="match status" value="1"/>
</dbReference>
<evidence type="ECO:0000256" key="2">
    <source>
        <dbReference type="RuleBase" id="RU362007"/>
    </source>
</evidence>
<dbReference type="STRING" id="33528.ENSGAFP00000007666"/>
<dbReference type="GO" id="GO:0005829">
    <property type="term" value="C:cytosol"/>
    <property type="evidence" value="ECO:0007669"/>
    <property type="project" value="TreeGrafter"/>
</dbReference>
<keyword evidence="2" id="KW-0418">Kinase</keyword>
<dbReference type="FunFam" id="3.40.367.20:FF:000020">
    <property type="entry name" value="Hexokinase-1"/>
    <property type="match status" value="1"/>
</dbReference>
<keyword evidence="2" id="KW-0547">Nucleotide-binding</keyword>
<keyword evidence="2" id="KW-0324">Glycolysis</keyword>
<dbReference type="GO" id="GO:0004340">
    <property type="term" value="F:glucokinase activity"/>
    <property type="evidence" value="ECO:0007669"/>
    <property type="project" value="TreeGrafter"/>
</dbReference>
<dbReference type="InterPro" id="IPR043129">
    <property type="entry name" value="ATPase_NBD"/>
</dbReference>
<protein>
    <recommendedName>
        <fullName evidence="2">Phosphotransferase</fullName>
        <ecNumber evidence="2">2.7.1.-</ecNumber>
    </recommendedName>
</protein>
<keyword evidence="5" id="KW-1185">Reference proteome</keyword>
<dbReference type="GO" id="GO:0006096">
    <property type="term" value="P:glycolytic process"/>
    <property type="evidence" value="ECO:0007669"/>
    <property type="project" value="UniProtKB-KW"/>
</dbReference>
<evidence type="ECO:0000256" key="1">
    <source>
        <dbReference type="ARBA" id="ARBA00004888"/>
    </source>
</evidence>
<dbReference type="Proteomes" id="UP000250572">
    <property type="component" value="Unassembled WGS sequence"/>
</dbReference>
<evidence type="ECO:0000313" key="4">
    <source>
        <dbReference type="EMBL" id="PWA30689.1"/>
    </source>
</evidence>
<name>A0A315W4Z1_GAMAF</name>
<dbReference type="PROSITE" id="PS51748">
    <property type="entry name" value="HEXOKINASE_2"/>
    <property type="match status" value="1"/>
</dbReference>
<dbReference type="PANTHER" id="PTHR19443">
    <property type="entry name" value="HEXOKINASE"/>
    <property type="match status" value="1"/>
</dbReference>